<comment type="catalytic activity">
    <reaction evidence="12">
        <text>K(+)(in) = K(+)(out)</text>
        <dbReference type="Rhea" id="RHEA:29463"/>
        <dbReference type="ChEBI" id="CHEBI:29103"/>
    </reaction>
</comment>
<feature type="transmembrane region" description="Helical" evidence="13">
    <location>
        <begin position="54"/>
        <end position="72"/>
    </location>
</feature>
<evidence type="ECO:0000256" key="2">
    <source>
        <dbReference type="ARBA" id="ARBA00006920"/>
    </source>
</evidence>
<gene>
    <name evidence="14" type="ORF">FLP15_12365</name>
</gene>
<evidence type="ECO:0000313" key="15">
    <source>
        <dbReference type="Proteomes" id="UP000315128"/>
    </source>
</evidence>
<evidence type="ECO:0000256" key="13">
    <source>
        <dbReference type="SAM" id="Phobius"/>
    </source>
</evidence>
<reference evidence="14 15" key="1">
    <citation type="submission" date="2019-07" db="EMBL/GenBank/DDBJ databases">
        <title>Genome sequencing of KACC 19320.</title>
        <authorList>
            <person name="Heo J."/>
            <person name="Kim S.-J."/>
            <person name="Kim J.-S."/>
            <person name="Hong S.-B."/>
            <person name="Kwon S.-W."/>
        </authorList>
    </citation>
    <scope>NUCLEOTIDE SEQUENCE [LARGE SCALE GENOMIC DNA]</scope>
    <source>
        <strain evidence="14 15">KACC 19320</strain>
    </source>
</reference>
<evidence type="ECO:0000256" key="4">
    <source>
        <dbReference type="ARBA" id="ARBA00022538"/>
    </source>
</evidence>
<feature type="transmembrane region" description="Helical" evidence="13">
    <location>
        <begin position="21"/>
        <end position="42"/>
    </location>
</feature>
<keyword evidence="4" id="KW-0633">Potassium transport</keyword>
<dbReference type="Proteomes" id="UP000315128">
    <property type="component" value="Chromosome"/>
</dbReference>
<proteinExistence type="inferred from homology"/>
<evidence type="ECO:0000313" key="14">
    <source>
        <dbReference type="EMBL" id="QDK71820.1"/>
    </source>
</evidence>
<keyword evidence="6" id="KW-0631">Potassium channel</keyword>
<evidence type="ECO:0000256" key="9">
    <source>
        <dbReference type="ARBA" id="ARBA00023065"/>
    </source>
</evidence>
<dbReference type="GO" id="GO:0016020">
    <property type="term" value="C:membrane"/>
    <property type="evidence" value="ECO:0007669"/>
    <property type="project" value="UniProtKB-SubCell"/>
</dbReference>
<organism evidence="14 15">
    <name type="scientific">Lactococcus protaetiae</name>
    <dbReference type="NCBI Taxonomy" id="2592653"/>
    <lineage>
        <taxon>Bacteria</taxon>
        <taxon>Bacillati</taxon>
        <taxon>Bacillota</taxon>
        <taxon>Bacilli</taxon>
        <taxon>Lactobacillales</taxon>
        <taxon>Streptococcaceae</taxon>
        <taxon>Lactococcus</taxon>
    </lineage>
</organism>
<evidence type="ECO:0000256" key="7">
    <source>
        <dbReference type="ARBA" id="ARBA00022958"/>
    </source>
</evidence>
<dbReference type="Pfam" id="PF06736">
    <property type="entry name" value="TMEM175"/>
    <property type="match status" value="1"/>
</dbReference>
<keyword evidence="5 13" id="KW-0812">Transmembrane</keyword>
<evidence type="ECO:0000256" key="3">
    <source>
        <dbReference type="ARBA" id="ARBA00022448"/>
    </source>
</evidence>
<evidence type="ECO:0000256" key="8">
    <source>
        <dbReference type="ARBA" id="ARBA00022989"/>
    </source>
</evidence>
<name>A0A514ZB69_9LACT</name>
<keyword evidence="15" id="KW-1185">Reference proteome</keyword>
<dbReference type="EMBL" id="CP041356">
    <property type="protein sequence ID" value="QDK71820.1"/>
    <property type="molecule type" value="Genomic_DNA"/>
</dbReference>
<dbReference type="GO" id="GO:0015252">
    <property type="term" value="F:proton channel activity"/>
    <property type="evidence" value="ECO:0007669"/>
    <property type="project" value="InterPro"/>
</dbReference>
<protein>
    <submittedName>
        <fullName evidence="14">DUF1211 domain-containing protein</fullName>
    </submittedName>
</protein>
<dbReference type="KEGG" id="lack:FLP15_12365"/>
<comment type="subcellular location">
    <subcellularLocation>
        <location evidence="1">Membrane</location>
        <topology evidence="1">Multi-pass membrane protein</topology>
    </subcellularLocation>
</comment>
<evidence type="ECO:0000256" key="1">
    <source>
        <dbReference type="ARBA" id="ARBA00004141"/>
    </source>
</evidence>
<keyword evidence="3" id="KW-0813">Transport</keyword>
<evidence type="ECO:0000256" key="5">
    <source>
        <dbReference type="ARBA" id="ARBA00022692"/>
    </source>
</evidence>
<comment type="similarity">
    <text evidence="2">Belongs to the TMEM175 family.</text>
</comment>
<keyword evidence="11" id="KW-0407">Ion channel</keyword>
<evidence type="ECO:0000256" key="10">
    <source>
        <dbReference type="ARBA" id="ARBA00023136"/>
    </source>
</evidence>
<dbReference type="InterPro" id="IPR010617">
    <property type="entry name" value="TMEM175-like"/>
</dbReference>
<evidence type="ECO:0000256" key="6">
    <source>
        <dbReference type="ARBA" id="ARBA00022826"/>
    </source>
</evidence>
<dbReference type="OrthoDB" id="2242602at2"/>
<feature type="transmembrane region" description="Helical" evidence="13">
    <location>
        <begin position="160"/>
        <end position="179"/>
    </location>
</feature>
<feature type="transmembrane region" description="Helical" evidence="13">
    <location>
        <begin position="84"/>
        <end position="104"/>
    </location>
</feature>
<dbReference type="GO" id="GO:0005267">
    <property type="term" value="F:potassium channel activity"/>
    <property type="evidence" value="ECO:0007669"/>
    <property type="project" value="UniProtKB-KW"/>
</dbReference>
<dbReference type="AlphaFoldDB" id="A0A514ZB69"/>
<keyword evidence="10 13" id="KW-0472">Membrane</keyword>
<dbReference type="RefSeq" id="WP_142767347.1">
    <property type="nucleotide sequence ID" value="NZ_CP041356.1"/>
</dbReference>
<evidence type="ECO:0000256" key="12">
    <source>
        <dbReference type="ARBA" id="ARBA00034430"/>
    </source>
</evidence>
<keyword evidence="8 13" id="KW-1133">Transmembrane helix</keyword>
<keyword evidence="9" id="KW-0406">Ion transport</keyword>
<keyword evidence="7" id="KW-0630">Potassium</keyword>
<feature type="transmembrane region" description="Helical" evidence="13">
    <location>
        <begin position="116"/>
        <end position="140"/>
    </location>
</feature>
<evidence type="ECO:0000256" key="11">
    <source>
        <dbReference type="ARBA" id="ARBA00023303"/>
    </source>
</evidence>
<sequence>MNKKRKVAVYEGHMVSSLKSFTDAVMSIIATIMVLEIPLPMVLRGGHYDFSKTISSLIIFFVSFLVVVSFYFQFTKFFSKVHKLSGWQIFAYTIFLMLVSLFPLMTQVDNSSHPGYFMIIYILYIVGISRLASWIIGCAYRLNGIKRIQMVKRIQMMKRVPWDLMIMTALSIGLSFTGIRQASGYVMLYLPVRSLISSIVYDENEEK</sequence>
<accession>A0A514ZB69</accession>